<name>A0A9W2ZLJ3_BIOGL</name>
<feature type="region of interest" description="Disordered" evidence="11">
    <location>
        <begin position="1076"/>
        <end position="1095"/>
    </location>
</feature>
<dbReference type="Pfam" id="PF00791">
    <property type="entry name" value="ZU5"/>
    <property type="match status" value="1"/>
</dbReference>
<feature type="region of interest" description="Disordered" evidence="11">
    <location>
        <begin position="2324"/>
        <end position="2467"/>
    </location>
</feature>
<dbReference type="Gene3D" id="1.25.40.20">
    <property type="entry name" value="Ankyrin repeat-containing domain"/>
    <property type="match status" value="3"/>
</dbReference>
<feature type="compositionally biased region" description="Polar residues" evidence="11">
    <location>
        <begin position="5724"/>
        <end position="5745"/>
    </location>
</feature>
<dbReference type="InterPro" id="IPR000906">
    <property type="entry name" value="ZU5_dom"/>
</dbReference>
<evidence type="ECO:0000256" key="10">
    <source>
        <dbReference type="SAM" id="Coils"/>
    </source>
</evidence>
<feature type="repeat" description="ANK" evidence="9">
    <location>
        <begin position="424"/>
        <end position="456"/>
    </location>
</feature>
<evidence type="ECO:0000256" key="5">
    <source>
        <dbReference type="ARBA" id="ARBA00022737"/>
    </source>
</evidence>
<sequence length="6523" mass="761103">MSTIFTSTSSQFVIDHQHRRPSHSERRPSHSDPQRRPSHQDYLEQHYPPNHHLLQQQKRLSVDQQRRRRSSSLETTPHHHSSQQHKTDGNAGFLRAARDGNLDEVLDYLKGSTDINTSNPNGLNALHLASKEGHINIVTELLSRGANVEAATKKGNTALHIASLAGHEEIVRKLVENGAQVNLQAQAGFTPLYMASQEGHADVVKFLLSVGANQGLSTEDGFTPLAVALQQGHDKVVSVLLEHDAKGKVRLPALHIAAKKDDVKSAALLLQNEQNSVELQTKGGLVNDTTKSGFTPLHIAAHYGNINVANLLIQRNADVNFRAKNNITPLHVASRWGKLNMVNLLLDNNATIDEKTRDGLTPLHCASRSGHESVVDTLLEKGAPHSAKTKNGLTPLHMAAQGDHEDCARLLLYHKASLNEVTVDYLTPLHVAAHCGNVKTAKLLLDRKCEPNARALNGFTPLHIACKKNRIKVVELLLKYGASIESKTESGLTPLHVASFMGHMNIVIYLIQHNANPNTATVRGETSLHLAARANQSDIIRILLRNSATVDARAREQQTPLHIAARLGNVDNVLLLLQHGASVDATTKDKYTPLHIAAKEGHEEVAQVLLEHEAQHDITTKKGFTPLHIAAKYGNIKVARLLLQKEANPDISGKNGLTPLHVATHYNHANVAQLLLENKANPHATAKNGYTPLHIAAKKNQMDIATMLLEYGAKPDAESKNGFTPLHLAAQEGHTDIVSLLLEKQANVNATATNGLTPMHLAAQEDRVQVAEILIKHGSATDTSTKAGYTPLHTACHFGQVNMVRFLLDHEASVNATTKVGYTPLHQAAQQGHVQVVNTLLKNQASPNAVTNNGQTPLAIAQRLGYISVVEILKPVTEVQGITPSTEDKYKVVSPETMQETFISDSEDEGGSSFVGSFRSLQYGSLTISTFGDDFMPQSPIFGKPLSEQHVYLPYYEGQKIHNNDKRNSYLSTTSNLSREDSISLERGGSASPLDTSFDKEIHMRHKTTEHRGRQISQMGATMYYPSYLENGPDYEEEMRYYHGDTLSPKDKQAAGDKSRTDSVFYSGDYSTLGSNRDSLTLEGTRDRSMGDSTGDFMEEDDLKYVVADEAYLKKHKPEDTFGEDLYARQSFRYGKRAPELTSPPRWSANQSFDSLQGSEVLLKDQKASEAPDVQMLPSAEYKERTAYQRSPSIEYKAKTETFLLQKSPSVELKEKTAVSIILESPSVEFKEKVVPTIVLNSSLEKEVIEKVHKIEFTETTVTSVVKTSAKQSERVEKFTVEKPTPEKRKEPIQKQSSVDFKDSNLPSTERPHIIYQGQYSSSPDQNSNIVKYLPDDSITAADASEFIQDYMDAQITSQSFSAMHTAAPPITGRLPVTGEVNRFSSYSGSSFSTSFDPDNVLVDRSPVYAGKLKWKSFLISFMVDARGGAMRGCRHPGVRVIIPPRKCCMPTRITCRLVKKEKLTKPPPMLEGEGLAARVLEMGPAGTKFLGPILLEVPHFASLRGKEREVVILRSDNGETWYEHPTQATEDAVAEALGSSAEELDSEEDLSTKRIKRILTTDLPMYFALVSRVTRVKQESTVIGTEGGVLSSNVVPQVQAVFPEGTLRRPIPVGLQAQPIAPELVAKLLGNRVAVSPIVTIEPRRRQFHKPITLTIPVPKAAQKGMINQYGGERPTLRLLFSLAGNSSHGRADPNPAVWEDVTDSKPMTLVDDCVSFTTKVSARFWLIDCQNVAEAAQMASILYQEAVTVPYMAKFVVFAKRDSPEEGKLRIFCMTDDKDDKTLEKQEKFYEVARSRDIEVLEGRPQFVEMAGNLIPVTKSGDQLHVNFRAFRENRLPCTVKIRDQDQEPSARVAFMKEPKVARGEAPQTPICNLNIRLPDMVLSDSGELDPDKSAEIRKRHEFLRGQGFVIQDTVNRAEMKLSDIADTVQGDWVMLAQQLHISISDINHFKNDYKTVGDQALAMLHFWLQKNGDKATGNELENALRRINRDDVVRKCMYNIERVEDEAEVEVARAIIEQTGLDSKDSLKRGMSLDVQYDEQDMIKNLDEIKESESAGQSPTAVKEQIVLERRPPPTPTIAVTSPRSDSLTDEIVEASVDQRRPVVEPPIDEEGESRRRKEAFVDFALQLDQYAELKESRLAHQDSDEQSVESVKEEEIVKSTKTSPTDAFPTWTERSYQQVSQTSKAHVTFAEVNDVEERFDADEEEVQTPPPSPTEKLDSEEKSEDELQQEVTEIVETYRVSEDGRTWKTIKKTTIITAQGTTETVEVLKEEPVTAAESSIAEAATRLESEAANQIDSEGKHVSIGQVKVQHEFMYSRAEIVTDEEPTQEKKVSPSLPGVYGDIVSPVSEGGSSYIDEPSPVPEPTLPEDFRADELDYEKMEDDDERSAIDDGVKCESAEEMPGDISSERDFFETPEQSFDKSDKVAKNSSVDAEYKDNYEDEADEQEIRDSEDAGPDYEPDEFQECDACGFEEGDRDEETTAVTEGQDDYVDRLEETLECRKVIIVQERPEVIVDEVSILTVEAGDTYVDRSEETLECQKVTVKRGQTPDRPVGFQVAYTSNNELIAAATTLVDDQESLEVSGDHYSPGETYTEEVRPDGTIVRHRKIRTTKEGSSVDMEEFCEETPAKEETEVEDHEEIMADGTVHTTHTVRRHSFKKVKKHLKSVDGDEKEEEITEVIPGSEKKEIIETFDEPPRMVHEEEEMDEILDDGTKVHRKIILNRMVHRIRTHQESFDSDHGRHVEDYEIDEIIPGTESAFLADPDSDSSSSEYDEHEVEKIQEKTEILDDGTIVKSKLLTTESTHKTRSRTGSIDETEIERIVEEESITPSPRPRSPVDADPYDVTGKQPVKTITKTSHIEESVKDDVVERTLEVVEDMIATGALKSSEDYSDATVAESFKAPTVEVQYEGDGNQYQEAFTGSQAFQSEDKYELEGLKEKRIVREQLASSRTEHLQETSSHIYTVEQTCQEVDVTEETVAIENIGIYEAAIIREEVEHFQIPRQDEEIFSDTFESMATIEDTQYEMASEAIVHEEREETKELEISSHEEREETKELEILSHEEREATKELKILSHEEREATKELEILSHEEMDETEMTETQPIQLEDEGEKTPVADAESPLTDLKYVTLTDPVTKELVREKIETIEEVVADMERKFERRSLDRDTEPLSAGTVEPTGYITKDHELAKSELTEDASETTQDVSEIKSELVESLESQHDIESYKDVEVAYTQEVLHIEEYYHGDESEEITPACDDSRLIEIQETELISEKRQIEGEIDSLSATAGSDIAGMEEIEQEVESQEDYSYDVSSKVGTFSEQLNQREEYPLDRVLKETKQEVEGDTIQKANVGFVSASAISLPDESEDEIQEVISITKAQDVHSALGQDFVEKKQYQMSSEELEEDDQDFETCDIAEKELTEFEETELAIHQELESSQELHQEETLIMDEKKHYYQESRLHEHKEYLTEKMTGHKTEEHIKQTEQVIIVEGMKKEDYSIDKEECVEKIETYINTKEQEQYAEQRQEQEEYVEERQKEVHTEEQEEYVEERQKEVYTEEQEEYVEEKQKEEVYTDEQEEFVEEKQKEVYTEEQEEYVEERQKEEVYTEEQEEYVEERQKEVYTEEQEEYVEERQKEEEYVEEQEEYVEEKQKEEENTEEQEEFVEERQKEEYTEEQEEYLEERQKEEVYTEEHEEYVEERQKEAYTEEQKEFGEERQKQEYTEEQEEYVEERQKEVYTEEQEEYVEERQKEYTEEQEEYVEERQKEEEYVEEKQKEEEYTEEQEEFVEERQTEEYTEEQEDVEERQKEEEYVEEQKEYVEEKQKEDYVEEQEEYVEERQKEEEYVEEQVECVEEKQKEEEYTEEQEEYVEERQKEEYTEEQEECVEEKQKEEYTEEQEEYVEERQKEGYTKEQEEYVEDRQKEEKYTEEQEEYFEERQKEVYTEEQDEYVEERQKEVYTEEQDEYVEERQKEVYTEEQEEYVEERQKEVYTEEQEEYVEEKQKEEYTEEQEEYVEERQKEVYTEEQDEYVEERQKEVYTEEQDEYVEERQKEVYTEEQEEYVEERQKEVYTEEQEEYVEEKQKEEYTEEQEEYVEERQKEVHTEEQEEYVEERQKEVYTEEQDEYVEERQKEEYTEEQEEYVEEKQKEVCTEEQEEYEEERQKEVYTEEQEEYVEERQKEIYTEEQDEYVEDRQKEVFTEEQDEYVEERQKEVYTEEQEEYVEERQKEVYTEEQDEYVEERQKEEYTEEQEEYVEEKQKEVYTEEQEEYVEEKQKEVYTEEQEEYVEEKQKEVYTEEQEEYVEEKQKEVYTEEQEEYVEERQKEVYTEEQDEYVEESQKEVYTEEQEEYVEERQKEVYTEEHEEYVEERQKEVYTEEQEEYVEERQKEEYTEEQGEYVEEKQKEVYTEEQEEYVEEKQKEVYTEEQEEYVEEKQKEVYTEEQEEYVEERQKEVYTEEQDEYVEESQKEVYTEEQEEYVEERQKEVYTEEHEEYVEERLKEVYTEEQDEYVEESQKEVYTEEQEEYVEERQKEVYTEEQEEYVEEKQKEVYTEEQEEYVEERQKEEEYTEEQEEYVEERQKEVYTEEQEEYVEERQKEVYTEEQEEYVEERQKEVYTEEQEEYVEEKLKEEVYTEEQEEFLDERQKEVYTEEQEEYVEERQKKVYTEEQEEFLEERHKKEYTEEQEECVEDKQKEVYTEEQEEYVEEKQKEVYTDRQEEYVEERQKEVYTEEQEEFVEEKQKEVYTEEQEEYVEEKQKEEYTEEQEEYVEEKQKEVYTEEQEEYVEEKQKEVYTEEQEEYVEERQKEEEYTEEQEEYVEERQKEVYSEEQEEYVEERQKEVYTEEQEEYVEERQKEVYTEEQEEYVEEKLKEEVYTEEQEEFLDERQKEVYTEEQEEYVEERQKKVYTEEQEEFLEERHKKEYTEEQEECVEDKQKEVYTEEQEEYVEEKQKEVYTDRQEEYVEERQKEVYTEEQEEFVEEKQKEVYTEEQEEYVEEKQKEEYTEEQEEYVEEKQKEVYTEEQEEYVEEKQKEVYTEEHEEYVEEKQKEVYTEEQEEYVEEKQKEVYTEEQEEYVEEKQKEVYTEEQEEYVEEKQKEEDYNEEQEEYVEERQTKIYTDDKEEHFEERQKDVYTEEEEEYVEEKQKEEDYNEEQEEYVEERQTKIYTDDKEEHFEERQKDVYTEEEEETVEDRLKEEYVEKGNEEFIDGRDEYLIERETYFKEQEMHKLSQKSDYSEEHKVFVEERLNEEITKLQKEGETFRELTQQEEKEYEEQISQAITLSHAFHERSEIQKEISQPIDNEVCETTPFVMVTSAESTSEQRTPSEKDLAILLNLDESESVSEKAIGSSPEDQEDLENDDLDQDQTMVRDFIELDKELEEQESLTAALLSKSLKDEQDLYVTTTEKQDSASYNVEVMSSRQIITESSLEQIYEKSSESEMTQSQDSIPDEKVDIYSSEKHIFEEKIEETEEYTSCEKEWFMVSKESVTSLDGSHVNEYELELSKAIVQEALYTSIESSKKMETSEKESEESIITDAKLIDEQKIAGGMMDELQALEDQQYVEDESSEEDSEDYEQESVELTLQQSIERKEIKLEHSNAVITHRKDQALDSSEGDDVDMEQSVDRLETFTVEEREEHTEKDLIISEEEEKYWTQEKEIETRSETVIEERCHILSSKEVEFTKEDVSHETTQDFLDYPETFIDRKEEFMELISDCVDREEEEKERFISCEISDTSQDRISQGNNAPTSQQTARENDSFLQGPVDGINMGLHLPRSPFYPTCSTEVQDRSGSPSDLDEEITEMENKLSQMKQMVGFDEDSPEEEFLSPEAASPLLRKPLRSSEEHSLLKVSSISGSEYASQSDVENAQSDTTGTGSYYTAHSEIMSSSDYSAPSDVMTASECTAQSETMTGSEYTVTGSEHEDDEYESEGRLSADISQQIFLEQNALRFREKRSTSLSSSSEEDQEDDTCRLDRPPSPSEFTLIASQDQSKLNISLGLTSEATISSRAVSEIISETSAETQYDRLHVEPDKEMERDSLQGDEEDEDYDEEEEEEEEEDRVIEEPIAGDRPPSPSEFTLIASQDKESLNKLLGLDEMASPEEEQESPMLWEHELEKAMMDVDAQSTASSDAALMIGLDRMSAAGTDNNTMSGVSSESGQQPDSNEDQLYAETPDDEDGKDTEELYQAYMKVTEDNEDRSKDSDVNFDNTQTQDSQISLYQKDESKDTLYSEADYGSPQAYFEEVSKEYHQEENNVEESSFQVASESTHRTMTTSSAEFQEMKEESSPSQNLEEHYLKQESRSHFENRTHSENVVTSSFEMSEGKFSKKTFEMSELDKQFLMTSEDHLNSKKYSVNSEYEASWSTTLTERLDLCDNLASRFMEGDDELGQNAAMGMSLHAEDKMSSSSSEVAQLDDFDNQGERSGYEERTSGDEDDGGDGKPEGDDQYSSGAHGDDDDVQTHRLMMKKEVHKKTTIGLDGQEHTTIREDSQVQQDNEPPEELRESMQEIINQFMESDPQPAHLLPAESKEDEV</sequence>
<feature type="repeat" description="ANK" evidence="9">
    <location>
        <begin position="457"/>
        <end position="489"/>
    </location>
</feature>
<feature type="region of interest" description="Disordered" evidence="11">
    <location>
        <begin position="2198"/>
        <end position="2232"/>
    </location>
</feature>
<feature type="region of interest" description="Disordered" evidence="11">
    <location>
        <begin position="3530"/>
        <end position="4261"/>
    </location>
</feature>
<feature type="region of interest" description="Disordered" evidence="11">
    <location>
        <begin position="6238"/>
        <end position="6307"/>
    </location>
</feature>
<evidence type="ECO:0000313" key="15">
    <source>
        <dbReference type="RefSeq" id="XP_055875839.1"/>
    </source>
</evidence>
<dbReference type="SUPFAM" id="SSF47986">
    <property type="entry name" value="DEATH domain"/>
    <property type="match status" value="1"/>
</dbReference>
<dbReference type="SMART" id="SM00218">
    <property type="entry name" value="ZU5"/>
    <property type="match status" value="1"/>
</dbReference>
<feature type="repeat" description="ANK" evidence="9">
    <location>
        <begin position="292"/>
        <end position="324"/>
    </location>
</feature>
<feature type="repeat" description="ANK" evidence="9">
    <location>
        <begin position="358"/>
        <end position="390"/>
    </location>
</feature>
<dbReference type="Gene3D" id="2.60.220.30">
    <property type="match status" value="2"/>
</dbReference>
<feature type="compositionally biased region" description="Basic and acidic residues" evidence="11">
    <location>
        <begin position="2372"/>
        <end position="2382"/>
    </location>
</feature>
<evidence type="ECO:0000256" key="7">
    <source>
        <dbReference type="ARBA" id="ARBA00023136"/>
    </source>
</evidence>
<feature type="compositionally biased region" description="Basic and acidic residues" evidence="11">
    <location>
        <begin position="5153"/>
        <end position="5176"/>
    </location>
</feature>
<feature type="compositionally biased region" description="Basic and acidic residues" evidence="11">
    <location>
        <begin position="2410"/>
        <end position="2430"/>
    </location>
</feature>
<feature type="repeat" description="ANK" evidence="9">
    <location>
        <begin position="754"/>
        <end position="786"/>
    </location>
</feature>
<feature type="region of interest" description="Disordered" evidence="11">
    <location>
        <begin position="6390"/>
        <end position="6523"/>
    </location>
</feature>
<feature type="repeat" description="ANK" evidence="9">
    <location>
        <begin position="391"/>
        <end position="423"/>
    </location>
</feature>
<dbReference type="InterPro" id="IPR018940">
    <property type="entry name" value="EF-1_beta_acid_region_euk"/>
</dbReference>
<evidence type="ECO:0000256" key="4">
    <source>
        <dbReference type="ARBA" id="ARBA00022553"/>
    </source>
</evidence>
<evidence type="ECO:0000256" key="11">
    <source>
        <dbReference type="SAM" id="MobiDB-lite"/>
    </source>
</evidence>
<feature type="repeat" description="ANK" evidence="9">
    <location>
        <begin position="622"/>
        <end position="654"/>
    </location>
</feature>
<feature type="compositionally biased region" description="Acidic residues" evidence="11">
    <location>
        <begin position="3790"/>
        <end position="3799"/>
    </location>
</feature>
<dbReference type="SMART" id="SM01182">
    <property type="entry name" value="EF-1_beta_acid"/>
    <property type="match status" value="18"/>
</dbReference>
<feature type="repeat" description="ANK" evidence="9">
    <location>
        <begin position="325"/>
        <end position="357"/>
    </location>
</feature>
<dbReference type="InterPro" id="IPR011029">
    <property type="entry name" value="DEATH-like_dom_sf"/>
</dbReference>
<evidence type="ECO:0000256" key="2">
    <source>
        <dbReference type="ARBA" id="ARBA00004370"/>
    </source>
</evidence>
<keyword evidence="14" id="KW-1185">Reference proteome</keyword>
<feature type="region of interest" description="Disordered" evidence="11">
    <location>
        <begin position="965"/>
        <end position="996"/>
    </location>
</feature>
<feature type="region of interest" description="Disordered" evidence="11">
    <location>
        <begin position="3038"/>
        <end position="3057"/>
    </location>
</feature>
<feature type="region of interest" description="Disordered" evidence="11">
    <location>
        <begin position="6004"/>
        <end position="6098"/>
    </location>
</feature>
<feature type="repeat" description="ANK" evidence="9">
    <location>
        <begin position="721"/>
        <end position="753"/>
    </location>
</feature>
<dbReference type="PROSITE" id="PS50088">
    <property type="entry name" value="ANK_REPEAT"/>
    <property type="match status" value="21"/>
</dbReference>
<dbReference type="PROSITE" id="PS51145">
    <property type="entry name" value="ZU5"/>
    <property type="match status" value="2"/>
</dbReference>
<feature type="repeat" description="ANK" evidence="9">
    <location>
        <begin position="556"/>
        <end position="588"/>
    </location>
</feature>
<feature type="region of interest" description="Disordered" evidence="11">
    <location>
        <begin position="5334"/>
        <end position="5359"/>
    </location>
</feature>
<dbReference type="GO" id="GO:0005856">
    <property type="term" value="C:cytoskeleton"/>
    <property type="evidence" value="ECO:0007669"/>
    <property type="project" value="UniProtKB-SubCell"/>
</dbReference>
<feature type="compositionally biased region" description="Basic and acidic residues" evidence="11">
    <location>
        <begin position="1273"/>
        <end position="1293"/>
    </location>
</feature>
<feature type="repeat" description="ANK" evidence="9">
    <location>
        <begin position="655"/>
        <end position="687"/>
    </location>
</feature>
<feature type="compositionally biased region" description="Basic and acidic residues" evidence="11">
    <location>
        <begin position="2390"/>
        <end position="2401"/>
    </location>
</feature>
<dbReference type="GO" id="GO:0007165">
    <property type="term" value="P:signal transduction"/>
    <property type="evidence" value="ECO:0007669"/>
    <property type="project" value="InterPro"/>
</dbReference>
<feature type="compositionally biased region" description="Basic and acidic residues" evidence="11">
    <location>
        <begin position="3898"/>
        <end position="3924"/>
    </location>
</feature>
<feature type="compositionally biased region" description="Polar residues" evidence="11">
    <location>
        <begin position="1"/>
        <end position="12"/>
    </location>
</feature>
<dbReference type="SMART" id="SM00005">
    <property type="entry name" value="DEATH"/>
    <property type="match status" value="1"/>
</dbReference>
<feature type="compositionally biased region" description="Acidic residues" evidence="11">
    <location>
        <begin position="3774"/>
        <end position="3783"/>
    </location>
</feature>
<organism evidence="14 15">
    <name type="scientific">Biomphalaria glabrata</name>
    <name type="common">Bloodfluke planorb</name>
    <name type="synonym">Freshwater snail</name>
    <dbReference type="NCBI Taxonomy" id="6526"/>
    <lineage>
        <taxon>Eukaryota</taxon>
        <taxon>Metazoa</taxon>
        <taxon>Spiralia</taxon>
        <taxon>Lophotrochozoa</taxon>
        <taxon>Mollusca</taxon>
        <taxon>Gastropoda</taxon>
        <taxon>Heterobranchia</taxon>
        <taxon>Euthyneura</taxon>
        <taxon>Panpulmonata</taxon>
        <taxon>Hygrophila</taxon>
        <taxon>Lymnaeoidea</taxon>
        <taxon>Planorbidae</taxon>
        <taxon>Biomphalaria</taxon>
    </lineage>
</organism>
<keyword evidence="10" id="KW-0175">Coiled coil</keyword>
<feature type="compositionally biased region" description="Basic and acidic residues" evidence="11">
    <location>
        <begin position="6013"/>
        <end position="6030"/>
    </location>
</feature>
<feature type="region of interest" description="Disordered" evidence="11">
    <location>
        <begin position="4499"/>
        <end position="4656"/>
    </location>
</feature>
<evidence type="ECO:0000256" key="1">
    <source>
        <dbReference type="ARBA" id="ARBA00004245"/>
    </source>
</evidence>
<feature type="compositionally biased region" description="Basic and acidic residues" evidence="11">
    <location>
        <begin position="3800"/>
        <end position="3822"/>
    </location>
</feature>
<feature type="region of interest" description="Disordered" evidence="11">
    <location>
        <begin position="2759"/>
        <end position="2783"/>
    </location>
</feature>
<feature type="compositionally biased region" description="Polar residues" evidence="11">
    <location>
        <begin position="6135"/>
        <end position="6153"/>
    </location>
</feature>
<feature type="domain" description="ZU5" evidence="13">
    <location>
        <begin position="1418"/>
        <end position="1573"/>
    </location>
</feature>
<feature type="compositionally biased region" description="Acidic residues" evidence="11">
    <location>
        <begin position="4804"/>
        <end position="4813"/>
    </location>
</feature>
<dbReference type="PROSITE" id="PS50017">
    <property type="entry name" value="DEATH_DOMAIN"/>
    <property type="match status" value="1"/>
</dbReference>
<dbReference type="Gene3D" id="1.10.533.10">
    <property type="entry name" value="Death Domain, Fas"/>
    <property type="match status" value="1"/>
</dbReference>
<evidence type="ECO:0000256" key="9">
    <source>
        <dbReference type="PROSITE-ProRule" id="PRU00023"/>
    </source>
</evidence>
<comment type="subcellular location">
    <subcellularLocation>
        <location evidence="1">Cytoplasm</location>
        <location evidence="1">Cytoskeleton</location>
    </subcellularLocation>
    <subcellularLocation>
        <location evidence="2">Membrane</location>
    </subcellularLocation>
</comment>
<feature type="compositionally biased region" description="Polar residues" evidence="11">
    <location>
        <begin position="5841"/>
        <end position="5883"/>
    </location>
</feature>
<feature type="compositionally biased region" description="Basic and acidic residues" evidence="11">
    <location>
        <begin position="3677"/>
        <end position="3687"/>
    </location>
</feature>
<feature type="compositionally biased region" description="Acidic residues" evidence="11">
    <location>
        <begin position="5143"/>
        <end position="5152"/>
    </location>
</feature>
<evidence type="ECO:0000313" key="14">
    <source>
        <dbReference type="Proteomes" id="UP001165740"/>
    </source>
</evidence>
<dbReference type="InterPro" id="IPR036770">
    <property type="entry name" value="Ankyrin_rpt-contain_sf"/>
</dbReference>
<feature type="compositionally biased region" description="Acidic residues" evidence="11">
    <location>
        <begin position="3856"/>
        <end position="3865"/>
    </location>
</feature>
<keyword evidence="4" id="KW-0597">Phosphoprotein</keyword>
<keyword evidence="3" id="KW-0963">Cytoplasm</keyword>
<dbReference type="GO" id="GO:0016020">
    <property type="term" value="C:membrane"/>
    <property type="evidence" value="ECO:0007669"/>
    <property type="project" value="UniProtKB-SubCell"/>
</dbReference>
<dbReference type="CDD" id="cd08317">
    <property type="entry name" value="Death_ank"/>
    <property type="match status" value="1"/>
</dbReference>
<feature type="repeat" description="ANK" evidence="9">
    <location>
        <begin position="787"/>
        <end position="819"/>
    </location>
</feature>
<keyword evidence="5" id="KW-0677">Repeat</keyword>
<dbReference type="InterPro" id="IPR051165">
    <property type="entry name" value="Multifunctional_ANK_Repeat"/>
</dbReference>
<feature type="compositionally biased region" description="Acidic residues" evidence="11">
    <location>
        <begin position="6031"/>
        <end position="6052"/>
    </location>
</feature>
<keyword evidence="8" id="KW-0206">Cytoskeleton</keyword>
<dbReference type="PROSITE" id="PS50297">
    <property type="entry name" value="ANK_REP_REGION"/>
    <property type="match status" value="21"/>
</dbReference>
<feature type="compositionally biased region" description="Acidic residues" evidence="11">
    <location>
        <begin position="3651"/>
        <end position="3660"/>
    </location>
</feature>
<feature type="compositionally biased region" description="Basic and acidic residues" evidence="11">
    <location>
        <begin position="6470"/>
        <end position="6480"/>
    </location>
</feature>
<feature type="compositionally biased region" description="Acidic residues" evidence="11">
    <location>
        <begin position="5808"/>
        <end position="5818"/>
    </location>
</feature>
<dbReference type="Pfam" id="PF08017">
    <property type="entry name" value="Fibrinogen_BP"/>
    <property type="match status" value="2"/>
</dbReference>
<feature type="repeat" description="ANK" evidence="9">
    <location>
        <begin position="490"/>
        <end position="522"/>
    </location>
</feature>
<feature type="region of interest" description="Disordered" evidence="11">
    <location>
        <begin position="4283"/>
        <end position="4486"/>
    </location>
</feature>
<dbReference type="InterPro" id="IPR040745">
    <property type="entry name" value="Ankyrin_UPA"/>
</dbReference>
<dbReference type="Pfam" id="PF00023">
    <property type="entry name" value="Ank"/>
    <property type="match status" value="5"/>
</dbReference>
<dbReference type="Pfam" id="PF13637">
    <property type="entry name" value="Ank_4"/>
    <property type="match status" value="2"/>
</dbReference>
<feature type="region of interest" description="Disordered" evidence="11">
    <location>
        <begin position="2805"/>
        <end position="2851"/>
    </location>
</feature>
<accession>A0A9W2ZLJ3</accession>
<feature type="repeat" description="ANK" evidence="9">
    <location>
        <begin position="589"/>
        <end position="621"/>
    </location>
</feature>
<feature type="region of interest" description="Disordered" evidence="11">
    <location>
        <begin position="5550"/>
        <end position="5571"/>
    </location>
</feature>
<proteinExistence type="predicted"/>
<evidence type="ECO:0000259" key="12">
    <source>
        <dbReference type="PROSITE" id="PS50017"/>
    </source>
</evidence>
<feature type="compositionally biased region" description="Acidic residues" evidence="11">
    <location>
        <begin position="5094"/>
        <end position="5103"/>
    </location>
</feature>
<feature type="repeat" description="ANK" evidence="9">
    <location>
        <begin position="121"/>
        <end position="153"/>
    </location>
</feature>
<evidence type="ECO:0000256" key="8">
    <source>
        <dbReference type="ARBA" id="ARBA00023212"/>
    </source>
</evidence>
<evidence type="ECO:0000256" key="6">
    <source>
        <dbReference type="ARBA" id="ARBA00023043"/>
    </source>
</evidence>
<feature type="compositionally biased region" description="Acidic residues" evidence="11">
    <location>
        <begin position="5346"/>
        <end position="5358"/>
    </location>
</feature>
<feature type="compositionally biased region" description="Basic and acidic residues" evidence="11">
    <location>
        <begin position="3757"/>
        <end position="3773"/>
    </location>
</feature>
<feature type="compositionally biased region" description="Basic and acidic residues" evidence="11">
    <location>
        <begin position="6270"/>
        <end position="6301"/>
    </location>
</feature>
<feature type="compositionally biased region" description="Basic and acidic residues" evidence="11">
    <location>
        <begin position="4475"/>
        <end position="4484"/>
    </location>
</feature>
<feature type="compositionally biased region" description="Polar residues" evidence="11">
    <location>
        <begin position="6196"/>
        <end position="6209"/>
    </location>
</feature>
<feature type="region of interest" description="Disordered" evidence="11">
    <location>
        <begin position="5071"/>
        <end position="5187"/>
    </location>
</feature>
<feature type="repeat" description="ANK" evidence="9">
    <location>
        <begin position="523"/>
        <end position="555"/>
    </location>
</feature>
<keyword evidence="7" id="KW-0472">Membrane</keyword>
<feature type="compositionally biased region" description="Basic and acidic residues" evidence="11">
    <location>
        <begin position="4347"/>
        <end position="4356"/>
    </location>
</feature>
<protein>
    <submittedName>
        <fullName evidence="15">Titin-like isoform X49</fullName>
    </submittedName>
</protein>
<feature type="region of interest" description="Disordered" evidence="11">
    <location>
        <begin position="4911"/>
        <end position="5018"/>
    </location>
</feature>
<feature type="compositionally biased region" description="Basic and acidic residues" evidence="11">
    <location>
        <begin position="4091"/>
        <end position="4100"/>
    </location>
</feature>
<feature type="region of interest" description="Disordered" evidence="11">
    <location>
        <begin position="5722"/>
        <end position="5927"/>
    </location>
</feature>
<feature type="region of interest" description="Disordered" evidence="11">
    <location>
        <begin position="2141"/>
        <end position="2178"/>
    </location>
</feature>
<feature type="repeat" description="ANK" evidence="9">
    <location>
        <begin position="154"/>
        <end position="186"/>
    </location>
</feature>
<feature type="compositionally biased region" description="Acidic residues" evidence="11">
    <location>
        <begin position="2198"/>
        <end position="2210"/>
    </location>
</feature>
<feature type="repeat" description="ANK" evidence="9">
    <location>
        <begin position="820"/>
        <end position="852"/>
    </location>
</feature>
<feature type="region of interest" description="Disordered" evidence="11">
    <location>
        <begin position="6133"/>
        <end position="6215"/>
    </location>
</feature>
<gene>
    <name evidence="15" type="primary">LOC106059375</name>
</gene>
<dbReference type="PANTHER" id="PTHR24123">
    <property type="entry name" value="ANKYRIN REPEAT-CONTAINING"/>
    <property type="match status" value="1"/>
</dbReference>
<evidence type="ECO:0000259" key="13">
    <source>
        <dbReference type="PROSITE" id="PS51145"/>
    </source>
</evidence>
<dbReference type="FunFam" id="1.25.40.20:FF:000095">
    <property type="entry name" value="Ankyrin 2, isoform J"/>
    <property type="match status" value="1"/>
</dbReference>
<feature type="region of interest" description="Disordered" evidence="11">
    <location>
        <begin position="1273"/>
        <end position="1308"/>
    </location>
</feature>
<dbReference type="InterPro" id="IPR000488">
    <property type="entry name" value="Death_dom"/>
</dbReference>
<feature type="compositionally biased region" description="Basic and acidic residues" evidence="11">
    <location>
        <begin position="6182"/>
        <end position="6194"/>
    </location>
</feature>
<feature type="compositionally biased region" description="Polar residues" evidence="11">
    <location>
        <begin position="6247"/>
        <end position="6268"/>
    </location>
</feature>
<dbReference type="PANTHER" id="PTHR24123:SF141">
    <property type="entry name" value="ANKYRIN 2, ISOFORM U"/>
    <property type="match status" value="1"/>
</dbReference>
<feature type="compositionally biased region" description="Basic and acidic residues" evidence="11">
    <location>
        <begin position="4701"/>
        <end position="4724"/>
    </location>
</feature>
<dbReference type="FunFam" id="2.60.220.30:FF:000002">
    <property type="entry name" value="Ankyrin-3 isoform 2"/>
    <property type="match status" value="1"/>
</dbReference>
<dbReference type="SUPFAM" id="SSF48403">
    <property type="entry name" value="Ankyrin repeat"/>
    <property type="match status" value="3"/>
</dbReference>
<feature type="domain" description="ZU5" evidence="13">
    <location>
        <begin position="1578"/>
        <end position="1731"/>
    </location>
</feature>
<feature type="compositionally biased region" description="Basic and acidic residues" evidence="11">
    <location>
        <begin position="5104"/>
        <end position="5127"/>
    </location>
</feature>
<feature type="compositionally biased region" description="Basic and acidic residues" evidence="11">
    <location>
        <begin position="22"/>
        <end position="44"/>
    </location>
</feature>
<feature type="compositionally biased region" description="Acidic residues" evidence="11">
    <location>
        <begin position="5554"/>
        <end position="5571"/>
    </location>
</feature>
<dbReference type="FunFam" id="1.25.40.20:FF:000003">
    <property type="entry name" value="Ankyrin, isoform B"/>
    <property type="match status" value="1"/>
</dbReference>
<dbReference type="Pfam" id="PF12796">
    <property type="entry name" value="Ank_2"/>
    <property type="match status" value="5"/>
</dbReference>
<dbReference type="SMART" id="SM00248">
    <property type="entry name" value="ANK"/>
    <property type="match status" value="22"/>
</dbReference>
<dbReference type="GeneID" id="106059375"/>
<feature type="compositionally biased region" description="Acidic residues" evidence="11">
    <location>
        <begin position="2457"/>
        <end position="2467"/>
    </location>
</feature>
<feature type="domain" description="Death" evidence="12">
    <location>
        <begin position="1920"/>
        <end position="2003"/>
    </location>
</feature>
<feature type="region of interest" description="Disordered" evidence="11">
    <location>
        <begin position="5942"/>
        <end position="5981"/>
    </location>
</feature>
<feature type="repeat" description="ANK" evidence="9">
    <location>
        <begin position="220"/>
        <end position="245"/>
    </location>
</feature>
<dbReference type="Pfam" id="PF17809">
    <property type="entry name" value="UPA_2"/>
    <property type="match status" value="1"/>
</dbReference>
<feature type="compositionally biased region" description="Acidic residues" evidence="11">
    <location>
        <begin position="3634"/>
        <end position="3643"/>
    </location>
</feature>
<feature type="region of interest" description="Disordered" evidence="11">
    <location>
        <begin position="4669"/>
        <end position="4898"/>
    </location>
</feature>
<feature type="compositionally biased region" description="Basic and acidic residues" evidence="11">
    <location>
        <begin position="3694"/>
        <end position="3717"/>
    </location>
</feature>
<dbReference type="RefSeq" id="XP_055875839.1">
    <property type="nucleotide sequence ID" value="XM_056019864.1"/>
</dbReference>
<feature type="compositionally biased region" description="Acidic residues" evidence="11">
    <location>
        <begin position="4562"/>
        <end position="4571"/>
    </location>
</feature>
<keyword evidence="6 9" id="KW-0040">ANK repeat</keyword>
<dbReference type="Pfam" id="PF00531">
    <property type="entry name" value="Death"/>
    <property type="match status" value="1"/>
</dbReference>
<feature type="repeat" description="ANK" evidence="9">
    <location>
        <begin position="688"/>
        <end position="720"/>
    </location>
</feature>
<feature type="compositionally biased region" description="Basic and acidic residues" evidence="11">
    <location>
        <begin position="4943"/>
        <end position="4966"/>
    </location>
</feature>
<dbReference type="PRINTS" id="PR01415">
    <property type="entry name" value="ANKYRIN"/>
</dbReference>
<reference evidence="15" key="1">
    <citation type="submission" date="2025-08" db="UniProtKB">
        <authorList>
            <consortium name="RefSeq"/>
        </authorList>
    </citation>
    <scope>IDENTIFICATION</scope>
</reference>
<evidence type="ECO:0000256" key="3">
    <source>
        <dbReference type="ARBA" id="ARBA00022490"/>
    </source>
</evidence>
<feature type="region of interest" description="Disordered" evidence="11">
    <location>
        <begin position="1"/>
        <end position="90"/>
    </location>
</feature>
<feature type="compositionally biased region" description="Polar residues" evidence="11">
    <location>
        <begin position="5773"/>
        <end position="5785"/>
    </location>
</feature>
<feature type="repeat" description="ANK" evidence="9">
    <location>
        <begin position="187"/>
        <end position="219"/>
    </location>
</feature>
<dbReference type="Proteomes" id="UP001165740">
    <property type="component" value="Chromosome 2"/>
</dbReference>
<feature type="coiled-coil region" evidence="10">
    <location>
        <begin position="3059"/>
        <end position="3093"/>
    </location>
</feature>
<dbReference type="InterPro" id="IPR012969">
    <property type="entry name" value="Fibrinogen_BP"/>
</dbReference>
<feature type="compositionally biased region" description="Polar residues" evidence="11">
    <location>
        <begin position="5892"/>
        <end position="5910"/>
    </location>
</feature>
<dbReference type="FunFam" id="1.25.40.20:FF:000001">
    <property type="entry name" value="Ankyrin-2 isoform 2"/>
    <property type="match status" value="1"/>
</dbReference>
<feature type="compositionally biased region" description="Basic and acidic residues" evidence="11">
    <location>
        <begin position="6410"/>
        <end position="6434"/>
    </location>
</feature>
<dbReference type="InterPro" id="IPR002110">
    <property type="entry name" value="Ankyrin_rpt"/>
</dbReference>